<keyword evidence="3" id="KW-1185">Reference proteome</keyword>
<gene>
    <name evidence="2" type="ORF">BDQ12DRAFT_669592</name>
</gene>
<protein>
    <submittedName>
        <fullName evidence="2">Uncharacterized protein</fullName>
    </submittedName>
</protein>
<evidence type="ECO:0000256" key="1">
    <source>
        <dbReference type="SAM" id="MobiDB-lite"/>
    </source>
</evidence>
<evidence type="ECO:0000313" key="3">
    <source>
        <dbReference type="Proteomes" id="UP000308652"/>
    </source>
</evidence>
<organism evidence="2 3">
    <name type="scientific">Crucibulum laeve</name>
    <dbReference type="NCBI Taxonomy" id="68775"/>
    <lineage>
        <taxon>Eukaryota</taxon>
        <taxon>Fungi</taxon>
        <taxon>Dikarya</taxon>
        <taxon>Basidiomycota</taxon>
        <taxon>Agaricomycotina</taxon>
        <taxon>Agaricomycetes</taxon>
        <taxon>Agaricomycetidae</taxon>
        <taxon>Agaricales</taxon>
        <taxon>Agaricineae</taxon>
        <taxon>Nidulariaceae</taxon>
        <taxon>Crucibulum</taxon>
    </lineage>
</organism>
<proteinExistence type="predicted"/>
<feature type="compositionally biased region" description="Polar residues" evidence="1">
    <location>
        <begin position="24"/>
        <end position="38"/>
    </location>
</feature>
<accession>A0A5C3LPE5</accession>
<dbReference type="EMBL" id="ML213635">
    <property type="protein sequence ID" value="TFK34153.1"/>
    <property type="molecule type" value="Genomic_DNA"/>
</dbReference>
<evidence type="ECO:0000313" key="2">
    <source>
        <dbReference type="EMBL" id="TFK34153.1"/>
    </source>
</evidence>
<reference evidence="2 3" key="1">
    <citation type="journal article" date="2019" name="Nat. Ecol. Evol.">
        <title>Megaphylogeny resolves global patterns of mushroom evolution.</title>
        <authorList>
            <person name="Varga T."/>
            <person name="Krizsan K."/>
            <person name="Foldi C."/>
            <person name="Dima B."/>
            <person name="Sanchez-Garcia M."/>
            <person name="Sanchez-Ramirez S."/>
            <person name="Szollosi G.J."/>
            <person name="Szarkandi J.G."/>
            <person name="Papp V."/>
            <person name="Albert L."/>
            <person name="Andreopoulos W."/>
            <person name="Angelini C."/>
            <person name="Antonin V."/>
            <person name="Barry K.W."/>
            <person name="Bougher N.L."/>
            <person name="Buchanan P."/>
            <person name="Buyck B."/>
            <person name="Bense V."/>
            <person name="Catcheside P."/>
            <person name="Chovatia M."/>
            <person name="Cooper J."/>
            <person name="Damon W."/>
            <person name="Desjardin D."/>
            <person name="Finy P."/>
            <person name="Geml J."/>
            <person name="Haridas S."/>
            <person name="Hughes K."/>
            <person name="Justo A."/>
            <person name="Karasinski D."/>
            <person name="Kautmanova I."/>
            <person name="Kiss B."/>
            <person name="Kocsube S."/>
            <person name="Kotiranta H."/>
            <person name="LaButti K.M."/>
            <person name="Lechner B.E."/>
            <person name="Liimatainen K."/>
            <person name="Lipzen A."/>
            <person name="Lukacs Z."/>
            <person name="Mihaltcheva S."/>
            <person name="Morgado L.N."/>
            <person name="Niskanen T."/>
            <person name="Noordeloos M.E."/>
            <person name="Ohm R.A."/>
            <person name="Ortiz-Santana B."/>
            <person name="Ovrebo C."/>
            <person name="Racz N."/>
            <person name="Riley R."/>
            <person name="Savchenko A."/>
            <person name="Shiryaev A."/>
            <person name="Soop K."/>
            <person name="Spirin V."/>
            <person name="Szebenyi C."/>
            <person name="Tomsovsky M."/>
            <person name="Tulloss R.E."/>
            <person name="Uehling J."/>
            <person name="Grigoriev I.V."/>
            <person name="Vagvolgyi C."/>
            <person name="Papp T."/>
            <person name="Martin F.M."/>
            <person name="Miettinen O."/>
            <person name="Hibbett D.S."/>
            <person name="Nagy L.G."/>
        </authorList>
    </citation>
    <scope>NUCLEOTIDE SEQUENCE [LARGE SCALE GENOMIC DNA]</scope>
    <source>
        <strain evidence="2 3">CBS 166.37</strain>
    </source>
</reference>
<dbReference type="AlphaFoldDB" id="A0A5C3LPE5"/>
<dbReference type="Proteomes" id="UP000308652">
    <property type="component" value="Unassembled WGS sequence"/>
</dbReference>
<name>A0A5C3LPE5_9AGAR</name>
<sequence length="227" mass="24840">MSTVEVTRNEMSTSSSVGSSTITRYTDTHNSVYGSSDQTGDEHKTSSDAGSRSEGSWASERFVMMVMVISADQGVDVGEREKANENLDEEHFACSVLPAHMPNVPEVQKPNPILLPKPLAIFLPEGFRGSARIMTWSILGVVDEGRDVDDLGASFPATNGPVDDEHVEPTDNKRVYHSIIPNDIWINSSYTKAAWGYTGLRCQTPDVVDWTGGVSTGNWCCQERARP</sequence>
<feature type="compositionally biased region" description="Polar residues" evidence="1">
    <location>
        <begin position="1"/>
        <end position="11"/>
    </location>
</feature>
<feature type="region of interest" description="Disordered" evidence="1">
    <location>
        <begin position="1"/>
        <end position="55"/>
    </location>
</feature>
<feature type="compositionally biased region" description="Low complexity" evidence="1">
    <location>
        <begin position="12"/>
        <end position="23"/>
    </location>
</feature>